<name>A0ABS4KQC0_9CLOT</name>
<evidence type="ECO:0000313" key="1">
    <source>
        <dbReference type="EMBL" id="MBP2032236.1"/>
    </source>
</evidence>
<dbReference type="Pfam" id="PF11007">
    <property type="entry name" value="CotJA"/>
    <property type="match status" value="1"/>
</dbReference>
<dbReference type="EMBL" id="JAGGLM010000003">
    <property type="protein sequence ID" value="MBP2032236.1"/>
    <property type="molecule type" value="Genomic_DNA"/>
</dbReference>
<accession>A0ABS4KQC0</accession>
<gene>
    <name evidence="1" type="ORF">J2Z42_000901</name>
</gene>
<reference evidence="1 2" key="1">
    <citation type="submission" date="2021-03" db="EMBL/GenBank/DDBJ databases">
        <title>Genomic Encyclopedia of Type Strains, Phase IV (KMG-IV): sequencing the most valuable type-strain genomes for metagenomic binning, comparative biology and taxonomic classification.</title>
        <authorList>
            <person name="Goeker M."/>
        </authorList>
    </citation>
    <scope>NUCLEOTIDE SEQUENCE [LARGE SCALE GENOMIC DNA]</scope>
    <source>
        <strain evidence="1 2">DSM 28783</strain>
    </source>
</reference>
<sequence>MYTKFVPYVNPGYMPSPAMLPRMNLQLARAYILPQPFVGLLPLDKALKSGTIFPNLVKPYMKNRN</sequence>
<comment type="caution">
    <text evidence="1">The sequence shown here is derived from an EMBL/GenBank/DDBJ whole genome shotgun (WGS) entry which is preliminary data.</text>
</comment>
<protein>
    <recommendedName>
        <fullName evidence="3">Spore coat associated protein CotJA</fullName>
    </recommendedName>
</protein>
<evidence type="ECO:0008006" key="3">
    <source>
        <dbReference type="Google" id="ProtNLM"/>
    </source>
</evidence>
<evidence type="ECO:0000313" key="2">
    <source>
        <dbReference type="Proteomes" id="UP001519307"/>
    </source>
</evidence>
<dbReference type="InterPro" id="IPR020256">
    <property type="entry name" value="Spore_coat_CotJA"/>
</dbReference>
<proteinExistence type="predicted"/>
<keyword evidence="2" id="KW-1185">Reference proteome</keyword>
<dbReference type="Proteomes" id="UP001519307">
    <property type="component" value="Unassembled WGS sequence"/>
</dbReference>
<organism evidence="1 2">
    <name type="scientific">Clostridium algifaecis</name>
    <dbReference type="NCBI Taxonomy" id="1472040"/>
    <lineage>
        <taxon>Bacteria</taxon>
        <taxon>Bacillati</taxon>
        <taxon>Bacillota</taxon>
        <taxon>Clostridia</taxon>
        <taxon>Eubacteriales</taxon>
        <taxon>Clostridiaceae</taxon>
        <taxon>Clostridium</taxon>
    </lineage>
</organism>